<dbReference type="PROSITE" id="PS51318">
    <property type="entry name" value="TAT"/>
    <property type="match status" value="1"/>
</dbReference>
<gene>
    <name evidence="1" type="ORF">METZ01_LOCUS157259</name>
</gene>
<protein>
    <submittedName>
        <fullName evidence="1">Uncharacterized protein</fullName>
    </submittedName>
</protein>
<organism evidence="1">
    <name type="scientific">marine metagenome</name>
    <dbReference type="NCBI Taxonomy" id="408172"/>
    <lineage>
        <taxon>unclassified sequences</taxon>
        <taxon>metagenomes</taxon>
        <taxon>ecological metagenomes</taxon>
    </lineage>
</organism>
<feature type="non-terminal residue" evidence="1">
    <location>
        <position position="99"/>
    </location>
</feature>
<evidence type="ECO:0000313" key="1">
    <source>
        <dbReference type="EMBL" id="SVB04405.1"/>
    </source>
</evidence>
<name>A0A382AS91_9ZZZZ</name>
<sequence length="99" mass="10669">MDLLANNRWALTRREFLGRGATGIGAAALASLLGPDLGQAATGGRTGFPQFPTKAKRVIYLTQSGAPSHTDLFDYKPGLQTWRGKELPPSVRMGQRLTT</sequence>
<reference evidence="1" key="1">
    <citation type="submission" date="2018-05" db="EMBL/GenBank/DDBJ databases">
        <authorList>
            <person name="Lanie J.A."/>
            <person name="Ng W.-L."/>
            <person name="Kazmierczak K.M."/>
            <person name="Andrzejewski T.M."/>
            <person name="Davidsen T.M."/>
            <person name="Wayne K.J."/>
            <person name="Tettelin H."/>
            <person name="Glass J.I."/>
            <person name="Rusch D."/>
            <person name="Podicherti R."/>
            <person name="Tsui H.-C.T."/>
            <person name="Winkler M.E."/>
        </authorList>
    </citation>
    <scope>NUCLEOTIDE SEQUENCE</scope>
</reference>
<accession>A0A382AS91</accession>
<dbReference type="EMBL" id="UINC01026626">
    <property type="protein sequence ID" value="SVB04405.1"/>
    <property type="molecule type" value="Genomic_DNA"/>
</dbReference>
<dbReference type="AlphaFoldDB" id="A0A382AS91"/>
<dbReference type="InterPro" id="IPR010869">
    <property type="entry name" value="DUF1501"/>
</dbReference>
<proteinExistence type="predicted"/>
<dbReference type="InterPro" id="IPR006311">
    <property type="entry name" value="TAT_signal"/>
</dbReference>
<dbReference type="Pfam" id="PF07394">
    <property type="entry name" value="DUF1501"/>
    <property type="match status" value="1"/>
</dbReference>